<evidence type="ECO:0000313" key="8">
    <source>
        <dbReference type="EMBL" id="WVN85034.1"/>
    </source>
</evidence>
<name>A0A1E3J009_9TREE</name>
<proteinExistence type="inferred from homology"/>
<feature type="compositionally biased region" description="Low complexity" evidence="7">
    <location>
        <begin position="202"/>
        <end position="213"/>
    </location>
</feature>
<dbReference type="InterPro" id="IPR040159">
    <property type="entry name" value="CLS_fam"/>
</dbReference>
<evidence type="ECO:0000256" key="5">
    <source>
        <dbReference type="ARBA" id="ARBA00023163"/>
    </source>
</evidence>
<keyword evidence="9" id="KW-1185">Reference proteome</keyword>
<dbReference type="GeneID" id="91084391"/>
<dbReference type="SUPFAM" id="SSF49417">
    <property type="entry name" value="p53-like transcription factors"/>
    <property type="match status" value="1"/>
</dbReference>
<dbReference type="GO" id="GO:0005634">
    <property type="term" value="C:nucleus"/>
    <property type="evidence" value="ECO:0007669"/>
    <property type="project" value="UniProtKB-SubCell"/>
</dbReference>
<evidence type="ECO:0000256" key="2">
    <source>
        <dbReference type="ARBA" id="ARBA00009704"/>
    </source>
</evidence>
<evidence type="ECO:0000313" key="9">
    <source>
        <dbReference type="Proteomes" id="UP000094043"/>
    </source>
</evidence>
<dbReference type="SMART" id="SM01267">
    <property type="entry name" value="LAG1_DNAbind"/>
    <property type="match status" value="1"/>
</dbReference>
<dbReference type="GO" id="GO:0000978">
    <property type="term" value="F:RNA polymerase II cis-regulatory region sequence-specific DNA binding"/>
    <property type="evidence" value="ECO:0007669"/>
    <property type="project" value="InterPro"/>
</dbReference>
<dbReference type="VEuPathDB" id="FungiDB:L203_00164"/>
<evidence type="ECO:0000256" key="3">
    <source>
        <dbReference type="ARBA" id="ARBA00023015"/>
    </source>
</evidence>
<keyword evidence="3" id="KW-0805">Transcription regulation</keyword>
<dbReference type="KEGG" id="cdep:91084391"/>
<dbReference type="FunFam" id="2.60.40.1450:FF:000003">
    <property type="entry name" value="Related to J kappa-recombination signal binding protein"/>
    <property type="match status" value="1"/>
</dbReference>
<comment type="similarity">
    <text evidence="2">Belongs to the Su(H) family.</text>
</comment>
<dbReference type="AlphaFoldDB" id="A0A1E3J009"/>
<evidence type="ECO:0000256" key="6">
    <source>
        <dbReference type="ARBA" id="ARBA00023242"/>
    </source>
</evidence>
<dbReference type="GO" id="GO:0001228">
    <property type="term" value="F:DNA-binding transcription activator activity, RNA polymerase II-specific"/>
    <property type="evidence" value="ECO:0007669"/>
    <property type="project" value="InterPro"/>
</dbReference>
<sequence>MTYQWNQGYGGQVLNLRQFKWGEDEEKKHADFIQGYGQGMLDLMGVSQPPFYTGDFQSGLEGVINEPNNLEMGSVHLDGNNQEGILPLLYNPRPSLALDTTEFFASQNQPPSALSNSSLGMNIDPRSNLDNGFIASSAFPSDPSGQPWAFNTHDQNSSLSVLPQNASTTFSPQQSDINKTQPLMSGLYQPVMLPQNNFFHQSQDQLQSQQPQPELGTISPSELGHCQPLKPTKSFGDLMMGSRASSTSSLASQEITDSWNSSGNALENWTTPIARALPSGGSNNDCQPAIDFAHQNSLAKRPSITSPLRQLSSSQSCSESVASIDLLIKHYVHATNRLAMGERKVMVMSPKVGQKSYGTEKRFLCPHPQAMLIGHSWWSVNPDGCPTSPLQPPRVNISLSGESPVKDAPISWTKLDGVNIDDKLNHQGIKAKDKPFFGSVAGKNLHISDNDPKRKDVKALITIKAPLNKFARLNGLGIAKESVQDISDNDVIGVFESKDIKIISKPSKKRSTAKSGELTISHGSTIALFNRIKSQTTSTRYLSVVQDFTRMSGSDGKPITGARPPQLPNQGVFRGFKADGAMWESWIIYLVDPNLPSGFSGKPPPHPDWPSPPANIMSLNTVTPSIRYNSTVVLQSLQTGVTSPVLIIRRIETDADAVGMNGHIAETPLSVPQGELAGDLVSQLQKVAFELYKPDVIEPFVKDNKMGSFWLSCSQDTVKERCVKDEKRWSTINVSTSRPGSRCNSLPNTPQQRFGMLPMTPHTTNVKLPSTPSSPINQSADYFGYHSGRPSGYSNPLMSPVNGENPLPSTDGGPVRRQRTSSVGKGPLARPLHRKRMSADSTGSGPYEYLPSLSTAISGTGFQQEQRMFWTLDVGDTCIWSIISVEQISYSFFMPPIPSYNDVEPVAPFPIVHRLLLPGLSAEQPAKYAHQYTSTVNLPLITFYGKNFTRNAEGGAKHLVYYGETPASHNEVRCQEVMAAAEPSLQAGTILPIFLVRGDGHVIIPTSLTYPT</sequence>
<comment type="subcellular location">
    <subcellularLocation>
        <location evidence="1">Nucleus</location>
    </subcellularLocation>
</comment>
<keyword evidence="6" id="KW-0539">Nucleus</keyword>
<dbReference type="InterPro" id="IPR015350">
    <property type="entry name" value="Beta-trefoil_DNA-bd_dom"/>
</dbReference>
<feature type="compositionally biased region" description="Polar residues" evidence="7">
    <location>
        <begin position="734"/>
        <end position="752"/>
    </location>
</feature>
<gene>
    <name evidence="8" type="ORF">L203_100175</name>
</gene>
<dbReference type="EMBL" id="CP143784">
    <property type="protein sequence ID" value="WVN85034.1"/>
    <property type="molecule type" value="Genomic_DNA"/>
</dbReference>
<protein>
    <submittedName>
        <fullName evidence="8">Uncharacterized protein</fullName>
    </submittedName>
</protein>
<dbReference type="RefSeq" id="XP_066065735.1">
    <property type="nucleotide sequence ID" value="XM_066209638.1"/>
</dbReference>
<evidence type="ECO:0000256" key="1">
    <source>
        <dbReference type="ARBA" id="ARBA00004123"/>
    </source>
</evidence>
<dbReference type="InterPro" id="IPR036358">
    <property type="entry name" value="BTD_sf"/>
</dbReference>
<feature type="region of interest" description="Disordered" evidence="7">
    <location>
        <begin position="202"/>
        <end position="247"/>
    </location>
</feature>
<evidence type="ECO:0000256" key="4">
    <source>
        <dbReference type="ARBA" id="ARBA00023125"/>
    </source>
</evidence>
<evidence type="ECO:0000256" key="7">
    <source>
        <dbReference type="SAM" id="MobiDB-lite"/>
    </source>
</evidence>
<reference evidence="8" key="1">
    <citation type="submission" date="2016-06" db="EMBL/GenBank/DDBJ databases">
        <authorList>
            <person name="Cuomo C."/>
            <person name="Litvintseva A."/>
            <person name="Heitman J."/>
            <person name="Chen Y."/>
            <person name="Sun S."/>
            <person name="Springer D."/>
            <person name="Dromer F."/>
            <person name="Young S."/>
            <person name="Zeng Q."/>
            <person name="Chapman S."/>
            <person name="Gujja S."/>
            <person name="Saif S."/>
            <person name="Birren B."/>
        </authorList>
    </citation>
    <scope>NUCLEOTIDE SEQUENCE</scope>
    <source>
        <strain evidence="8">CBS 7841</strain>
    </source>
</reference>
<accession>A0A1E3J009</accession>
<reference evidence="8" key="3">
    <citation type="submission" date="2024-01" db="EMBL/GenBank/DDBJ databases">
        <authorList>
            <person name="Coelho M.A."/>
            <person name="David-Palma M."/>
            <person name="Shea T."/>
            <person name="Sun S."/>
            <person name="Cuomo C.A."/>
            <person name="Heitman J."/>
        </authorList>
    </citation>
    <scope>NUCLEOTIDE SEQUENCE</scope>
    <source>
        <strain evidence="8">CBS 7841</strain>
    </source>
</reference>
<dbReference type="Gene3D" id="2.60.40.1450">
    <property type="entry name" value="LAG1, DNA binding domain"/>
    <property type="match status" value="1"/>
</dbReference>
<organism evidence="8 9">
    <name type="scientific">Cryptococcus depauperatus CBS 7841</name>
    <dbReference type="NCBI Taxonomy" id="1295531"/>
    <lineage>
        <taxon>Eukaryota</taxon>
        <taxon>Fungi</taxon>
        <taxon>Dikarya</taxon>
        <taxon>Basidiomycota</taxon>
        <taxon>Agaricomycotina</taxon>
        <taxon>Tremellomycetes</taxon>
        <taxon>Tremellales</taxon>
        <taxon>Cryptococcaceae</taxon>
        <taxon>Cryptococcus</taxon>
    </lineage>
</organism>
<reference evidence="8" key="2">
    <citation type="journal article" date="2022" name="Elife">
        <title>Obligate sexual reproduction of a homothallic fungus closely related to the Cryptococcus pathogenic species complex.</title>
        <authorList>
            <person name="Passer A.R."/>
            <person name="Clancey S.A."/>
            <person name="Shea T."/>
            <person name="David-Palma M."/>
            <person name="Averette A.F."/>
            <person name="Boekhout T."/>
            <person name="Porcel B.M."/>
            <person name="Nowrousian M."/>
            <person name="Cuomo C.A."/>
            <person name="Sun S."/>
            <person name="Heitman J."/>
            <person name="Coelho M.A."/>
        </authorList>
    </citation>
    <scope>NUCLEOTIDE SEQUENCE</scope>
    <source>
        <strain evidence="8">CBS 7841</strain>
    </source>
</reference>
<dbReference type="InterPro" id="IPR008967">
    <property type="entry name" value="p53-like_TF_DNA-bd_sf"/>
</dbReference>
<dbReference type="Proteomes" id="UP000094043">
    <property type="component" value="Chromosome 1"/>
</dbReference>
<dbReference type="OrthoDB" id="5600360at2759"/>
<dbReference type="PANTHER" id="PTHR10665">
    <property type="entry name" value="RECOMBINING BINDING PROTEIN SUPPRESSOR OF HAIRLESS"/>
    <property type="match status" value="1"/>
</dbReference>
<dbReference type="SMART" id="SM01268">
    <property type="entry name" value="BTD"/>
    <property type="match status" value="1"/>
</dbReference>
<dbReference type="Pfam" id="PF09271">
    <property type="entry name" value="LAG1-DNAbind"/>
    <property type="match status" value="1"/>
</dbReference>
<dbReference type="SUPFAM" id="SSF110217">
    <property type="entry name" value="DNA-binding protein LAG-1 (CSL)"/>
    <property type="match status" value="1"/>
</dbReference>
<keyword evidence="5" id="KW-0804">Transcription</keyword>
<dbReference type="InterPro" id="IPR015351">
    <property type="entry name" value="RBP-J/Cbf11/Cbf12_DNA-bd"/>
</dbReference>
<dbReference type="InterPro" id="IPR037095">
    <property type="entry name" value="RBP-J/Cbf11_DNA-bd_sf"/>
</dbReference>
<feature type="region of interest" description="Disordered" evidence="7">
    <location>
        <begin position="793"/>
        <end position="843"/>
    </location>
</feature>
<feature type="region of interest" description="Disordered" evidence="7">
    <location>
        <begin position="734"/>
        <end position="754"/>
    </location>
</feature>
<keyword evidence="4" id="KW-0238">DNA-binding</keyword>